<evidence type="ECO:0000313" key="2">
    <source>
        <dbReference type="EMBL" id="NIA69717.1"/>
    </source>
</evidence>
<dbReference type="Proteomes" id="UP000761264">
    <property type="component" value="Unassembled WGS sequence"/>
</dbReference>
<evidence type="ECO:0000313" key="3">
    <source>
        <dbReference type="Proteomes" id="UP000761264"/>
    </source>
</evidence>
<proteinExistence type="predicted"/>
<comment type="caution">
    <text evidence="2">The sequence shown here is derived from an EMBL/GenBank/DDBJ whole genome shotgun (WGS) entry which is preliminary data.</text>
</comment>
<feature type="domain" description="Conserved hypothetical protein CHP03032" evidence="1">
    <location>
        <begin position="7"/>
        <end position="118"/>
    </location>
</feature>
<dbReference type="Pfam" id="PF16261">
    <property type="entry name" value="DUF4915"/>
    <property type="match status" value="1"/>
</dbReference>
<organism evidence="2 3">
    <name type="scientific">Pelagibius litoralis</name>
    <dbReference type="NCBI Taxonomy" id="374515"/>
    <lineage>
        <taxon>Bacteria</taxon>
        <taxon>Pseudomonadati</taxon>
        <taxon>Pseudomonadota</taxon>
        <taxon>Alphaproteobacteria</taxon>
        <taxon>Rhodospirillales</taxon>
        <taxon>Rhodovibrionaceae</taxon>
        <taxon>Pelagibius</taxon>
    </lineage>
</organism>
<reference evidence="2" key="1">
    <citation type="submission" date="2020-03" db="EMBL/GenBank/DDBJ databases">
        <title>Genome of Pelagibius litoralis DSM 21314T.</title>
        <authorList>
            <person name="Wang G."/>
        </authorList>
    </citation>
    <scope>NUCLEOTIDE SEQUENCE</scope>
    <source>
        <strain evidence="2">DSM 21314</strain>
    </source>
</reference>
<protein>
    <submittedName>
        <fullName evidence="2">DUF4915 domain-containing protein</fullName>
    </submittedName>
</protein>
<dbReference type="AlphaFoldDB" id="A0A967K986"/>
<dbReference type="InterPro" id="IPR017481">
    <property type="entry name" value="CHP03032"/>
</dbReference>
<sequence>MERQRDHWLLDSRTGYFAYVDPKKGQFERVAFCPGYLRGLSFIGDFAVVGLSRPRGNCTFSGLALDDNLAKADSDARCGLMVTDLKGGDIVHWLRIEGVVEELYDVVTLPGAVRPMALGFKTDEIRHFLNVGELGNLVPN</sequence>
<dbReference type="RefSeq" id="WP_167225909.1">
    <property type="nucleotide sequence ID" value="NZ_JAAQPH010000010.1"/>
</dbReference>
<accession>A0A967K986</accession>
<name>A0A967K986_9PROT</name>
<dbReference type="EMBL" id="JAAQPH010000010">
    <property type="protein sequence ID" value="NIA69717.1"/>
    <property type="molecule type" value="Genomic_DNA"/>
</dbReference>
<evidence type="ECO:0000259" key="1">
    <source>
        <dbReference type="Pfam" id="PF16261"/>
    </source>
</evidence>
<keyword evidence="3" id="KW-1185">Reference proteome</keyword>
<gene>
    <name evidence="2" type="ORF">HBA54_14030</name>
</gene>